<dbReference type="EMBL" id="JANRMS010000049">
    <property type="protein sequence ID" value="KAJ3548406.1"/>
    <property type="molecule type" value="Genomic_DNA"/>
</dbReference>
<reference evidence="1" key="1">
    <citation type="submission" date="2022-08" db="EMBL/GenBank/DDBJ databases">
        <title>Genome Sequence of Fusarium decemcellulare.</title>
        <authorList>
            <person name="Buettner E."/>
        </authorList>
    </citation>
    <scope>NUCLEOTIDE SEQUENCE</scope>
    <source>
        <strain evidence="1">Babe19</strain>
    </source>
</reference>
<accession>A0ACC1SXI2</accession>
<comment type="caution">
    <text evidence="1">The sequence shown here is derived from an EMBL/GenBank/DDBJ whole genome shotgun (WGS) entry which is preliminary data.</text>
</comment>
<evidence type="ECO:0000313" key="1">
    <source>
        <dbReference type="EMBL" id="KAJ3548406.1"/>
    </source>
</evidence>
<gene>
    <name evidence="1" type="ORF">NM208_g1019</name>
</gene>
<dbReference type="Proteomes" id="UP001148629">
    <property type="component" value="Unassembled WGS sequence"/>
</dbReference>
<keyword evidence="2" id="KW-1185">Reference proteome</keyword>
<sequence>MEIYKEKASLALAHRDASLAKVEPKLEGIPSELPLNSQGLPKAVLTPREIEITEKYSITELLSLLRERKITVEEVTRAFLRRAALAQAATNCVVELMWDEAITRARYLDSLPEPKGMLFGLPISTKEHHGMVGKNVTTHASFTAWVGKAHGSNLLYDTLYDEGCVFYVRTTQPQTIMHLETISVIFGRTVNPYNRNLTSGGSSGGESALLGLRGSLLGVGGDIGGSIRCPSAHVGVYGFKPTLKRISVMGGRAPMAGKETIASTPGPMTVDREALELFMKAALSSKPWRIDPSLTVKEWTPHTFDRPLKIAVQWWDGVVQPHPPMTRALREVAEACKKAGMEVVDWDCEPLFHRKGWEILSALYWPDGGEEALGLLEATGEPILPLTKFIIQEQPTVKNMTQHELWKLCTARDDYRAAYARAWTYTGNEDGKEVDVILCPPSFGAATPHDQSRYWGYTAHWNLLDYPAAVFPVTTVDPTKDLKDTEYVPKNEEDKFVYEMYGPEKYTDAPVSLQVVGRRQHDEQVLAALKEIERAMEFYTFDLASFSPFAFAFALRISNATLQQFAGSAIYNTMAAKRTILITGCSDGSLGSALAVALQNHGWRVLASARNLSKLSAVKAAGIECVKMDVGSDESISAAVEHVKQLTGGYLDGLVNNAGTGYSMPIIHVDLDKTRDLFELNVFSVIRVTQAFVPLLLKSNNNPLLINNTSGAGLLGCGVPFQGAYAASKAAATSLTESLRIELAPFGIRTINLVTGGVQSTFHANSPHAELPADSIYNIAKEAIEEPMSGKEVGINKPHATTWANQVAKDLSQRKPPYMIFRGGKAGTARLATLLPIGTADGTIKKIGGIDALERKIQEQGGLDKIKQS</sequence>
<name>A0ACC1SXI2_9HYPO</name>
<evidence type="ECO:0000313" key="2">
    <source>
        <dbReference type="Proteomes" id="UP001148629"/>
    </source>
</evidence>
<protein>
    <submittedName>
        <fullName evidence="1">Uncharacterized protein</fullName>
    </submittedName>
</protein>
<organism evidence="1 2">
    <name type="scientific">Fusarium decemcellulare</name>
    <dbReference type="NCBI Taxonomy" id="57161"/>
    <lineage>
        <taxon>Eukaryota</taxon>
        <taxon>Fungi</taxon>
        <taxon>Dikarya</taxon>
        <taxon>Ascomycota</taxon>
        <taxon>Pezizomycotina</taxon>
        <taxon>Sordariomycetes</taxon>
        <taxon>Hypocreomycetidae</taxon>
        <taxon>Hypocreales</taxon>
        <taxon>Nectriaceae</taxon>
        <taxon>Fusarium</taxon>
        <taxon>Fusarium decemcellulare species complex</taxon>
    </lineage>
</organism>
<proteinExistence type="predicted"/>